<comment type="caution">
    <text evidence="2">The sequence shown here is derived from an EMBL/GenBank/DDBJ whole genome shotgun (WGS) entry which is preliminary data.</text>
</comment>
<keyword evidence="3" id="KW-1185">Reference proteome</keyword>
<reference evidence="2 3" key="1">
    <citation type="submission" date="2010-12" db="EMBL/GenBank/DDBJ databases">
        <authorList>
            <person name="Muzny D."/>
            <person name="Qin X."/>
            <person name="Buhay C."/>
            <person name="Dugan-Rocha S."/>
            <person name="Ding Y."/>
            <person name="Chen G."/>
            <person name="Hawes A."/>
            <person name="Holder M."/>
            <person name="Jhangiani S."/>
            <person name="Johnson A."/>
            <person name="Khan Z."/>
            <person name="Li Z."/>
            <person name="Liu W."/>
            <person name="Liu X."/>
            <person name="Perez L."/>
            <person name="Shen H."/>
            <person name="Wang Q."/>
            <person name="Watt J."/>
            <person name="Xi L."/>
            <person name="Xin Y."/>
            <person name="Zhou J."/>
            <person name="Deng J."/>
            <person name="Jiang H."/>
            <person name="Liu Y."/>
            <person name="Qu J."/>
            <person name="Song X.-Z."/>
            <person name="Zhang L."/>
            <person name="Villasana D."/>
            <person name="Johnson A."/>
            <person name="Liu J."/>
            <person name="Liyanage D."/>
            <person name="Lorensuhewa L."/>
            <person name="Robinson T."/>
            <person name="Song A."/>
            <person name="Song B.-B."/>
            <person name="Dinh H."/>
            <person name="Thornton R."/>
            <person name="Coyle M."/>
            <person name="Francisco L."/>
            <person name="Jackson L."/>
            <person name="Javaid M."/>
            <person name="Korchina V."/>
            <person name="Kovar C."/>
            <person name="Mata R."/>
            <person name="Mathew T."/>
            <person name="Ngo R."/>
            <person name="Nguyen L."/>
            <person name="Nguyen N."/>
            <person name="Okwuonu G."/>
            <person name="Ongeri F."/>
            <person name="Pham C."/>
            <person name="Simmons D."/>
            <person name="Wilczek-Boney K."/>
            <person name="Hale W."/>
            <person name="Jakkamsetti A."/>
            <person name="Pham P."/>
            <person name="Ruth R."/>
            <person name="San Lucas F."/>
            <person name="Warren J."/>
            <person name="Zhang J."/>
            <person name="Zhao Z."/>
            <person name="Zhou C."/>
            <person name="Zhu D."/>
            <person name="Lee S."/>
            <person name="Bess C."/>
            <person name="Blankenburg K."/>
            <person name="Forbes L."/>
            <person name="Fu Q."/>
            <person name="Gubbala S."/>
            <person name="Hirani K."/>
            <person name="Jayaseelan J.C."/>
            <person name="Lara F."/>
            <person name="Munidasa M."/>
            <person name="Palculict T."/>
            <person name="Patil S."/>
            <person name="Pu L.-L."/>
            <person name="Saada N."/>
            <person name="Tang L."/>
            <person name="Weissenberger G."/>
            <person name="Zhu Y."/>
            <person name="Hemphill L."/>
            <person name="Shang Y."/>
            <person name="Youmans B."/>
            <person name="Ayvaz T."/>
            <person name="Ross M."/>
            <person name="Santibanez J."/>
            <person name="Aqrawi P."/>
            <person name="Gross S."/>
            <person name="Joshi V."/>
            <person name="Fowler G."/>
            <person name="Nazareth L."/>
            <person name="Reid J."/>
            <person name="Worley K."/>
            <person name="Petrosino J."/>
            <person name="Highlander S."/>
            <person name="Gibbs R."/>
        </authorList>
    </citation>
    <scope>NUCLEOTIDE SEQUENCE [LARGE SCALE GENOMIC DNA]</scope>
    <source>
        <strain evidence="2 3">DSM 10105</strain>
    </source>
</reference>
<dbReference type="KEGG" id="pdo:PSDT_1283"/>
<protein>
    <submittedName>
        <fullName evidence="2">Uncharacterized protein</fullName>
    </submittedName>
</protein>
<dbReference type="EMBL" id="AEON01000001">
    <property type="protein sequence ID" value="EFT83298.1"/>
    <property type="molecule type" value="Genomic_DNA"/>
</dbReference>
<organism evidence="2 3">
    <name type="scientific">Parascardovia denticolens DSM 10105 = JCM 12538</name>
    <dbReference type="NCBI Taxonomy" id="864564"/>
    <lineage>
        <taxon>Bacteria</taxon>
        <taxon>Bacillati</taxon>
        <taxon>Actinomycetota</taxon>
        <taxon>Actinomycetes</taxon>
        <taxon>Bifidobacteriales</taxon>
        <taxon>Bifidobacteriaceae</taxon>
        <taxon>Parascardovia</taxon>
    </lineage>
</organism>
<dbReference type="HOGENOM" id="CLU_2168528_0_0_11"/>
<gene>
    <name evidence="2" type="ORF">HMPREF0620_0303</name>
</gene>
<dbReference type="Proteomes" id="UP000004946">
    <property type="component" value="Chromosome"/>
</dbReference>
<accession>E6K0A7</accession>
<feature type="region of interest" description="Disordered" evidence="1">
    <location>
        <begin position="1"/>
        <end position="23"/>
    </location>
</feature>
<proteinExistence type="predicted"/>
<dbReference type="RefSeq" id="WP_006288727.1">
    <property type="nucleotide sequence ID" value="NZ_AP012333.1"/>
</dbReference>
<evidence type="ECO:0000313" key="2">
    <source>
        <dbReference type="EMBL" id="EFT83298.1"/>
    </source>
</evidence>
<dbReference type="AlphaFoldDB" id="E6K0A7"/>
<dbReference type="PATRIC" id="fig|864564.6.peg.1410"/>
<sequence>MTMSAHTGGDGNAGSRFDKKKAQTAAVEKTAEAVIDAALQQLKSATETKMKPYLEDGAAGIRASVNQLGGAMAGKFSEAVKKRYSEDAGYLQECEETDVYHPFTRDLANR</sequence>
<name>E6K0A7_PARDN</name>
<evidence type="ECO:0000313" key="3">
    <source>
        <dbReference type="Proteomes" id="UP000004946"/>
    </source>
</evidence>
<evidence type="ECO:0000256" key="1">
    <source>
        <dbReference type="SAM" id="MobiDB-lite"/>
    </source>
</evidence>